<proteinExistence type="predicted"/>
<dbReference type="PANTHER" id="PTHR42107:SF1">
    <property type="entry name" value="WHIM1 DOMAIN-CONTAINING PROTEIN"/>
    <property type="match status" value="1"/>
</dbReference>
<comment type="subcellular location">
    <subcellularLocation>
        <location evidence="1">Nucleus</location>
    </subcellularLocation>
</comment>
<evidence type="ECO:0000256" key="3">
    <source>
        <dbReference type="SAM" id="MobiDB-lite"/>
    </source>
</evidence>
<dbReference type="AlphaFoldDB" id="A0A2I2GG45"/>
<dbReference type="OrthoDB" id="349045at2759"/>
<dbReference type="Proteomes" id="UP000234275">
    <property type="component" value="Unassembled WGS sequence"/>
</dbReference>
<sequence>MSNMSLSDSELSSLSSAPPSDEESGAMAVDEPVGITKYFKKESESPPPKRAPSPPHEYVLADNPDIAFIVMFRARFHDAFPRSTPHFGPQDIERGVSELPPGDHIERLLCAFLGLVLNRKKDVDRNHYQRPLEEAIQTHAPQWPKAWQGKNPLHGGRTFAAMTPEERLQLLKSLILWSLSSSEAIQGKIKESYKQARHEDDLNQPLSVQPWGRDGHKRRYWLIEGLDDTHFRLYREGNPALKNVTWWSVAGTIPELKAVADKLDEERSTNSKKLSEKINNSIPRFEGSEEKRKRRDYRIARKAAFTRPEPGFSLYEGRTRGKKLKYTYSDDEDIFSDGLPSTRRSTRNTSGVSTPPEPAGPRYTASGRQIRSRAGGLYGETLLSGPRDELAADEEGSGRPQRTRSARGNGHPGYDLDEDMDDASDGAHSSGNEWQGGEEEEDNEFEGDDEEEVSGDESVVNGEPPSLVVQLRYTKGKVPSSPGGPGDDAQLPKSMPEPETTSRSPAQEQSGTSGLDVSKVPPGTSDAGQPAVAPPTATSSSQKIEPQNNADEQPKGTTRLPQPTTGTDVPTHPPVTLPEPSEAA</sequence>
<comment type="caution">
    <text evidence="5">The sequence shown here is derived from an EMBL/GenBank/DDBJ whole genome shotgun (WGS) entry which is preliminary data.</text>
</comment>
<reference evidence="5 6" key="1">
    <citation type="submission" date="2016-12" db="EMBL/GenBank/DDBJ databases">
        <title>The genomes of Aspergillus section Nigri reveals drivers in fungal speciation.</title>
        <authorList>
            <consortium name="DOE Joint Genome Institute"/>
            <person name="Vesth T.C."/>
            <person name="Nybo J."/>
            <person name="Theobald S."/>
            <person name="Brandl J."/>
            <person name="Frisvad J.C."/>
            <person name="Nielsen K.F."/>
            <person name="Lyhne E.K."/>
            <person name="Kogle M.E."/>
            <person name="Kuo A."/>
            <person name="Riley R."/>
            <person name="Clum A."/>
            <person name="Nolan M."/>
            <person name="Lipzen A."/>
            <person name="Salamov A."/>
            <person name="Henrissat B."/>
            <person name="Wiebenga A."/>
            <person name="De Vries R.P."/>
            <person name="Grigoriev I.V."/>
            <person name="Mortensen U.H."/>
            <person name="Andersen M.R."/>
            <person name="Baker S.E."/>
        </authorList>
    </citation>
    <scope>NUCLEOTIDE SEQUENCE [LARGE SCALE GENOMIC DNA]</scope>
    <source>
        <strain evidence="5 6">IBT 23096</strain>
    </source>
</reference>
<feature type="region of interest" description="Disordered" evidence="3">
    <location>
        <begin position="1"/>
        <end position="57"/>
    </location>
</feature>
<dbReference type="VEuPathDB" id="FungiDB:P170DRAFT_461983"/>
<feature type="region of interest" description="Disordered" evidence="3">
    <location>
        <begin position="332"/>
        <end position="584"/>
    </location>
</feature>
<dbReference type="EMBL" id="MSFO01000002">
    <property type="protein sequence ID" value="PLB51859.1"/>
    <property type="molecule type" value="Genomic_DNA"/>
</dbReference>
<gene>
    <name evidence="5" type="ORF">P170DRAFT_461983</name>
</gene>
<feature type="compositionally biased region" description="Acidic residues" evidence="3">
    <location>
        <begin position="415"/>
        <end position="424"/>
    </location>
</feature>
<organism evidence="5 6">
    <name type="scientific">Aspergillus steynii IBT 23096</name>
    <dbReference type="NCBI Taxonomy" id="1392250"/>
    <lineage>
        <taxon>Eukaryota</taxon>
        <taxon>Fungi</taxon>
        <taxon>Dikarya</taxon>
        <taxon>Ascomycota</taxon>
        <taxon>Pezizomycotina</taxon>
        <taxon>Eurotiomycetes</taxon>
        <taxon>Eurotiomycetidae</taxon>
        <taxon>Eurotiales</taxon>
        <taxon>Aspergillaceae</taxon>
        <taxon>Aspergillus</taxon>
        <taxon>Aspergillus subgen. Circumdati</taxon>
    </lineage>
</organism>
<feature type="compositionally biased region" description="Polar residues" evidence="3">
    <location>
        <begin position="536"/>
        <end position="568"/>
    </location>
</feature>
<feature type="compositionally biased region" description="Acidic residues" evidence="3">
    <location>
        <begin position="436"/>
        <end position="455"/>
    </location>
</feature>
<evidence type="ECO:0000259" key="4">
    <source>
        <dbReference type="Pfam" id="PF15612"/>
    </source>
</evidence>
<name>A0A2I2GG45_9EURO</name>
<evidence type="ECO:0000313" key="5">
    <source>
        <dbReference type="EMBL" id="PLB51859.1"/>
    </source>
</evidence>
<dbReference type="RefSeq" id="XP_024707161.1">
    <property type="nucleotide sequence ID" value="XM_024852076.1"/>
</dbReference>
<feature type="domain" description="WHIM1" evidence="4">
    <location>
        <begin position="144"/>
        <end position="189"/>
    </location>
</feature>
<dbReference type="GO" id="GO:0005634">
    <property type="term" value="C:nucleus"/>
    <property type="evidence" value="ECO:0007669"/>
    <property type="project" value="UniProtKB-SubCell"/>
</dbReference>
<feature type="compositionally biased region" description="Pro residues" evidence="3">
    <location>
        <begin position="45"/>
        <end position="55"/>
    </location>
</feature>
<accession>A0A2I2GG45</accession>
<evidence type="ECO:0000256" key="2">
    <source>
        <dbReference type="ARBA" id="ARBA00023242"/>
    </source>
</evidence>
<dbReference type="STRING" id="1392250.A0A2I2GG45"/>
<feature type="compositionally biased region" description="Low complexity" evidence="3">
    <location>
        <begin position="1"/>
        <end position="19"/>
    </location>
</feature>
<protein>
    <recommendedName>
        <fullName evidence="4">WHIM1 domain-containing protein</fullName>
    </recommendedName>
</protein>
<evidence type="ECO:0000313" key="6">
    <source>
        <dbReference type="Proteomes" id="UP000234275"/>
    </source>
</evidence>
<dbReference type="InterPro" id="IPR028942">
    <property type="entry name" value="WHIM1_dom"/>
</dbReference>
<dbReference type="Pfam" id="PF15612">
    <property type="entry name" value="WHIM1"/>
    <property type="match status" value="1"/>
</dbReference>
<keyword evidence="2" id="KW-0539">Nucleus</keyword>
<evidence type="ECO:0000256" key="1">
    <source>
        <dbReference type="ARBA" id="ARBA00004123"/>
    </source>
</evidence>
<feature type="compositionally biased region" description="Polar residues" evidence="3">
    <location>
        <begin position="499"/>
        <end position="515"/>
    </location>
</feature>
<dbReference type="PANTHER" id="PTHR42107">
    <property type="entry name" value="YALI0D24453P"/>
    <property type="match status" value="1"/>
</dbReference>
<dbReference type="GeneID" id="36559774"/>
<keyword evidence="6" id="KW-1185">Reference proteome</keyword>